<dbReference type="EMBL" id="JAACJL010000060">
    <property type="protein sequence ID" value="KAF4609655.1"/>
    <property type="molecule type" value="Genomic_DNA"/>
</dbReference>
<comment type="caution">
    <text evidence="1">The sequence shown here is derived from an EMBL/GenBank/DDBJ whole genome shotgun (WGS) entry which is preliminary data.</text>
</comment>
<organism evidence="1 2">
    <name type="scientific">Agrocybe pediades</name>
    <dbReference type="NCBI Taxonomy" id="84607"/>
    <lineage>
        <taxon>Eukaryota</taxon>
        <taxon>Fungi</taxon>
        <taxon>Dikarya</taxon>
        <taxon>Basidiomycota</taxon>
        <taxon>Agaricomycotina</taxon>
        <taxon>Agaricomycetes</taxon>
        <taxon>Agaricomycetidae</taxon>
        <taxon>Agaricales</taxon>
        <taxon>Agaricineae</taxon>
        <taxon>Strophariaceae</taxon>
        <taxon>Agrocybe</taxon>
    </lineage>
</organism>
<reference evidence="1 2" key="1">
    <citation type="submission" date="2019-12" db="EMBL/GenBank/DDBJ databases">
        <authorList>
            <person name="Floudas D."/>
            <person name="Bentzer J."/>
            <person name="Ahren D."/>
            <person name="Johansson T."/>
            <person name="Persson P."/>
            <person name="Tunlid A."/>
        </authorList>
    </citation>
    <scope>NUCLEOTIDE SEQUENCE [LARGE SCALE GENOMIC DNA]</scope>
    <source>
        <strain evidence="1 2">CBS 102.39</strain>
    </source>
</reference>
<accession>A0A8H4QF48</accession>
<sequence>MIRGMTVCWDHYLPPFRTAMAHSSACSTNVIFKRASAIGQIVDWPPHRRFCCSTFSVLASSR</sequence>
<dbReference type="Proteomes" id="UP000521872">
    <property type="component" value="Unassembled WGS sequence"/>
</dbReference>
<dbReference type="AlphaFoldDB" id="A0A8H4QF48"/>
<evidence type="ECO:0000313" key="2">
    <source>
        <dbReference type="Proteomes" id="UP000521872"/>
    </source>
</evidence>
<name>A0A8H4QF48_9AGAR</name>
<evidence type="ECO:0000313" key="1">
    <source>
        <dbReference type="EMBL" id="KAF4609655.1"/>
    </source>
</evidence>
<gene>
    <name evidence="1" type="ORF">D9613_012002</name>
</gene>
<proteinExistence type="predicted"/>
<keyword evidence="2" id="KW-1185">Reference proteome</keyword>
<protein>
    <submittedName>
        <fullName evidence="1">Uncharacterized protein</fullName>
    </submittedName>
</protein>